<dbReference type="CDD" id="cd02440">
    <property type="entry name" value="AdoMet_MTases"/>
    <property type="match status" value="1"/>
</dbReference>
<dbReference type="SUPFAM" id="SSF53335">
    <property type="entry name" value="S-adenosyl-L-methionine-dependent methyltransferases"/>
    <property type="match status" value="1"/>
</dbReference>
<dbReference type="KEGG" id="ntp:CRH09_35005"/>
<dbReference type="AlphaFoldDB" id="A0A291RTI3"/>
<dbReference type="Proteomes" id="UP000221961">
    <property type="component" value="Chromosome"/>
</dbReference>
<accession>A0A291RTI3</accession>
<dbReference type="GO" id="GO:0032259">
    <property type="term" value="P:methylation"/>
    <property type="evidence" value="ECO:0007669"/>
    <property type="project" value="UniProtKB-KW"/>
</dbReference>
<dbReference type="InterPro" id="IPR013217">
    <property type="entry name" value="Methyltransf_12"/>
</dbReference>
<dbReference type="Pfam" id="PF08242">
    <property type="entry name" value="Methyltransf_12"/>
    <property type="match status" value="1"/>
</dbReference>
<feature type="domain" description="Methyltransferase type 12" evidence="1">
    <location>
        <begin position="44"/>
        <end position="135"/>
    </location>
</feature>
<reference evidence="2 3" key="1">
    <citation type="submission" date="2017-10" db="EMBL/GenBank/DDBJ databases">
        <title>Comparative genomics between pathogenic Norcardia.</title>
        <authorList>
            <person name="Zeng L."/>
        </authorList>
    </citation>
    <scope>NUCLEOTIDE SEQUENCE [LARGE SCALE GENOMIC DNA]</scope>
    <source>
        <strain evidence="2 3">NC_YFY_NT001</strain>
    </source>
</reference>
<dbReference type="RefSeq" id="WP_098697570.1">
    <property type="nucleotide sequence ID" value="NZ_CP023778.1"/>
</dbReference>
<keyword evidence="2" id="KW-0489">Methyltransferase</keyword>
<dbReference type="InterPro" id="IPR029063">
    <property type="entry name" value="SAM-dependent_MTases_sf"/>
</dbReference>
<dbReference type="Gene3D" id="3.40.50.150">
    <property type="entry name" value="Vaccinia Virus protein VP39"/>
    <property type="match status" value="1"/>
</dbReference>
<gene>
    <name evidence="2" type="ORF">CRH09_35005</name>
</gene>
<keyword evidence="2" id="KW-0808">Transferase</keyword>
<proteinExistence type="predicted"/>
<protein>
    <submittedName>
        <fullName evidence="2">SAM-dependent methyltransferase</fullName>
    </submittedName>
</protein>
<sequence length="257" mass="27245">MRTSKLAAGGIADAERLRGIANTTDPHTRAVLSSLPAPSAARVLDIGAGTGSVASWMAAERWPQGRVLAVDQDVSIMTRQQMPANCEVLRADVRELAPRTASFDVVHARFVLLHLPDRDDVTALAASLLDDGGHLVVTEPYALGTHGLYPVVDEVMDAYNAYAATIGMDLHWSKTVPGLVSKLGLSVVAVETAAGRLGGGPGNDRWAPMIARVRDDLIAAGLATDTLAEFEQLCARPDVYDVPQVMITTVAMKPGRS</sequence>
<organism evidence="2 3">
    <name type="scientific">Nocardia terpenica</name>
    <dbReference type="NCBI Taxonomy" id="455432"/>
    <lineage>
        <taxon>Bacteria</taxon>
        <taxon>Bacillati</taxon>
        <taxon>Actinomycetota</taxon>
        <taxon>Actinomycetes</taxon>
        <taxon>Mycobacteriales</taxon>
        <taxon>Nocardiaceae</taxon>
        <taxon>Nocardia</taxon>
    </lineage>
</organism>
<dbReference type="PANTHER" id="PTHR43861">
    <property type="entry name" value="TRANS-ACONITATE 2-METHYLTRANSFERASE-RELATED"/>
    <property type="match status" value="1"/>
</dbReference>
<evidence type="ECO:0000313" key="2">
    <source>
        <dbReference type="EMBL" id="ATL70610.1"/>
    </source>
</evidence>
<dbReference type="GeneID" id="88362471"/>
<dbReference type="EMBL" id="CP023778">
    <property type="protein sequence ID" value="ATL70610.1"/>
    <property type="molecule type" value="Genomic_DNA"/>
</dbReference>
<name>A0A291RTI3_9NOCA</name>
<evidence type="ECO:0000313" key="3">
    <source>
        <dbReference type="Proteomes" id="UP000221961"/>
    </source>
</evidence>
<dbReference type="GO" id="GO:0008168">
    <property type="term" value="F:methyltransferase activity"/>
    <property type="evidence" value="ECO:0007669"/>
    <property type="project" value="UniProtKB-KW"/>
</dbReference>
<evidence type="ECO:0000259" key="1">
    <source>
        <dbReference type="Pfam" id="PF08242"/>
    </source>
</evidence>